<dbReference type="PANTHER" id="PTHR28090">
    <property type="entry name" value="PROTEIN ROT1"/>
    <property type="match status" value="1"/>
</dbReference>
<keyword evidence="6 10" id="KW-0256">Endoplasmic reticulum</keyword>
<evidence type="ECO:0000313" key="14">
    <source>
        <dbReference type="Proteomes" id="UP001161757"/>
    </source>
</evidence>
<evidence type="ECO:0000256" key="4">
    <source>
        <dbReference type="ARBA" id="ARBA00022692"/>
    </source>
</evidence>
<feature type="compositionally biased region" description="Basic and acidic residues" evidence="11">
    <location>
        <begin position="203"/>
        <end position="213"/>
    </location>
</feature>
<proteinExistence type="inferred from homology"/>
<dbReference type="Pfam" id="PF10681">
    <property type="entry name" value="Rot1"/>
    <property type="match status" value="1"/>
</dbReference>
<feature type="signal peptide" evidence="12">
    <location>
        <begin position="1"/>
        <end position="24"/>
    </location>
</feature>
<evidence type="ECO:0000256" key="12">
    <source>
        <dbReference type="SAM" id="SignalP"/>
    </source>
</evidence>
<feature type="chain" id="PRO_5042974537" description="Protein ROT1" evidence="12">
    <location>
        <begin position="25"/>
        <end position="264"/>
    </location>
</feature>
<evidence type="ECO:0000256" key="6">
    <source>
        <dbReference type="ARBA" id="ARBA00022824"/>
    </source>
</evidence>
<organism evidence="13 14">
    <name type="scientific">Exophiala dermatitidis</name>
    <name type="common">Black yeast-like fungus</name>
    <name type="synonym">Wangiella dermatitidis</name>
    <dbReference type="NCBI Taxonomy" id="5970"/>
    <lineage>
        <taxon>Eukaryota</taxon>
        <taxon>Fungi</taxon>
        <taxon>Dikarya</taxon>
        <taxon>Ascomycota</taxon>
        <taxon>Pezizomycotina</taxon>
        <taxon>Eurotiomycetes</taxon>
        <taxon>Chaetothyriomycetidae</taxon>
        <taxon>Chaetothyriales</taxon>
        <taxon>Herpotrichiellaceae</taxon>
        <taxon>Exophiala</taxon>
    </lineage>
</organism>
<dbReference type="GO" id="GO:0006458">
    <property type="term" value="P:'de novo' protein folding"/>
    <property type="evidence" value="ECO:0007669"/>
    <property type="project" value="InterPro"/>
</dbReference>
<dbReference type="EMBL" id="JAJGCB010000003">
    <property type="protein sequence ID" value="KAJ8994175.1"/>
    <property type="molecule type" value="Genomic_DNA"/>
</dbReference>
<keyword evidence="4" id="KW-0812">Transmembrane</keyword>
<evidence type="ECO:0000256" key="8">
    <source>
        <dbReference type="ARBA" id="ARBA00023136"/>
    </source>
</evidence>
<dbReference type="AlphaFoldDB" id="A0AAN6EYP4"/>
<comment type="function">
    <text evidence="9 10">Required for normal levels of the cell wall 1,6-beta-glucan. Involved in a protein folding machinery chaperoning proteins acting in various physiological processes including cell wall synthesis and lysis of autophagic bodies.</text>
</comment>
<dbReference type="PANTHER" id="PTHR28090:SF1">
    <property type="entry name" value="PROTEIN ROT1"/>
    <property type="match status" value="1"/>
</dbReference>
<dbReference type="GO" id="GO:0005789">
    <property type="term" value="C:endoplasmic reticulum membrane"/>
    <property type="evidence" value="ECO:0007669"/>
    <property type="project" value="UniProtKB-SubCell"/>
</dbReference>
<comment type="similarity">
    <text evidence="2 10">Belongs to the ROT1 family.</text>
</comment>
<keyword evidence="5 12" id="KW-0732">Signal</keyword>
<dbReference type="GO" id="GO:0051082">
    <property type="term" value="F:unfolded protein binding"/>
    <property type="evidence" value="ECO:0007669"/>
    <property type="project" value="TreeGrafter"/>
</dbReference>
<dbReference type="InterPro" id="IPR019623">
    <property type="entry name" value="Rot1"/>
</dbReference>
<gene>
    <name evidence="13" type="primary">ROT1</name>
    <name evidence="13" type="ORF">HRR80_002670</name>
</gene>
<evidence type="ECO:0000256" key="10">
    <source>
        <dbReference type="PIRNR" id="PIRNR017290"/>
    </source>
</evidence>
<evidence type="ECO:0000313" key="13">
    <source>
        <dbReference type="EMBL" id="KAJ8994175.1"/>
    </source>
</evidence>
<comment type="subcellular location">
    <subcellularLocation>
        <location evidence="1">Endoplasmic reticulum membrane</location>
        <topology evidence="1">Single-pass type I membrane protein</topology>
    </subcellularLocation>
</comment>
<evidence type="ECO:0000256" key="2">
    <source>
        <dbReference type="ARBA" id="ARBA00007149"/>
    </source>
</evidence>
<keyword evidence="7" id="KW-1133">Transmembrane helix</keyword>
<sequence length="264" mass="29039">MASSIERAVVTLSLALALASLAAAQYDTDLVGTWTTKSKKVMTGPGFYNPVADRLIEPELTGISYSFTSDGYYEEAYYRAISNPAAPNCPSGIMQWQHGTYSLPGNGSIVLEPFGVDGRQLTSTPCSYDHSIYIRYEQPELFKSYEVLTDPYHNVKRLNLFKFDGSPMQPMYLAATPPQMLPTQTLNPTSGAPTATGKSRVKRSSEGGDRATDTDTQEQQRLVAPMNKNTVFKPRDPVNPDRWWWAGVGLTALGTALYMLPTST</sequence>
<evidence type="ECO:0000256" key="11">
    <source>
        <dbReference type="SAM" id="MobiDB-lite"/>
    </source>
</evidence>
<dbReference type="Proteomes" id="UP001161757">
    <property type="component" value="Unassembled WGS sequence"/>
</dbReference>
<evidence type="ECO:0000256" key="1">
    <source>
        <dbReference type="ARBA" id="ARBA00004115"/>
    </source>
</evidence>
<evidence type="ECO:0000256" key="9">
    <source>
        <dbReference type="ARBA" id="ARBA00024969"/>
    </source>
</evidence>
<evidence type="ECO:0000256" key="3">
    <source>
        <dbReference type="ARBA" id="ARBA00017291"/>
    </source>
</evidence>
<reference evidence="13" key="1">
    <citation type="submission" date="2023-01" db="EMBL/GenBank/DDBJ databases">
        <title>Exophiala dermititidis isolated from Cystic Fibrosis Patient.</title>
        <authorList>
            <person name="Kurbessoian T."/>
            <person name="Crocker A."/>
            <person name="Murante D."/>
            <person name="Hogan D.A."/>
            <person name="Stajich J.E."/>
        </authorList>
    </citation>
    <scope>NUCLEOTIDE SEQUENCE</scope>
    <source>
        <strain evidence="13">Ex8</strain>
    </source>
</reference>
<protein>
    <recommendedName>
        <fullName evidence="3 10">Protein ROT1</fullName>
    </recommendedName>
</protein>
<evidence type="ECO:0000256" key="7">
    <source>
        <dbReference type="ARBA" id="ARBA00022989"/>
    </source>
</evidence>
<evidence type="ECO:0000256" key="5">
    <source>
        <dbReference type="ARBA" id="ARBA00022729"/>
    </source>
</evidence>
<comment type="caution">
    <text evidence="13">The sequence shown here is derived from an EMBL/GenBank/DDBJ whole genome shotgun (WGS) entry which is preliminary data.</text>
</comment>
<keyword evidence="8 10" id="KW-0472">Membrane</keyword>
<feature type="region of interest" description="Disordered" evidence="11">
    <location>
        <begin position="183"/>
        <end position="220"/>
    </location>
</feature>
<name>A0AAN6EYP4_EXODE</name>
<dbReference type="PIRSF" id="PIRSF017290">
    <property type="entry name" value="ROT1_prd"/>
    <property type="match status" value="1"/>
</dbReference>
<feature type="compositionally biased region" description="Polar residues" evidence="11">
    <location>
        <begin position="183"/>
        <end position="197"/>
    </location>
</feature>
<accession>A0AAN6EYP4</accession>